<sequence length="71" mass="8278">MSSCDVEKMGWSVKKHCNSGRKISEIYITLAKESPIRVLESDEDFYNSLNEQETGICLFFFIILFIYEFPS</sequence>
<proteinExistence type="predicted"/>
<comment type="caution">
    <text evidence="1">The sequence shown here is derived from an EMBL/GenBank/DDBJ whole genome shotgun (WGS) entry which is preliminary data.</text>
</comment>
<dbReference type="AlphaFoldDB" id="A0ABD1D1B1"/>
<protein>
    <submittedName>
        <fullName evidence="1">Uncharacterized protein</fullName>
    </submittedName>
</protein>
<dbReference type="Proteomes" id="UP001562425">
    <property type="component" value="Unassembled WGS sequence"/>
</dbReference>
<dbReference type="EMBL" id="JBEHCU010008137">
    <property type="protein sequence ID" value="KAL1387547.1"/>
    <property type="molecule type" value="Genomic_DNA"/>
</dbReference>
<organism evidence="1 2">
    <name type="scientific">Culex pipiens pipiens</name>
    <name type="common">Northern house mosquito</name>
    <dbReference type="NCBI Taxonomy" id="38569"/>
    <lineage>
        <taxon>Eukaryota</taxon>
        <taxon>Metazoa</taxon>
        <taxon>Ecdysozoa</taxon>
        <taxon>Arthropoda</taxon>
        <taxon>Hexapoda</taxon>
        <taxon>Insecta</taxon>
        <taxon>Pterygota</taxon>
        <taxon>Neoptera</taxon>
        <taxon>Endopterygota</taxon>
        <taxon>Diptera</taxon>
        <taxon>Nematocera</taxon>
        <taxon>Culicoidea</taxon>
        <taxon>Culicidae</taxon>
        <taxon>Culicinae</taxon>
        <taxon>Culicini</taxon>
        <taxon>Culex</taxon>
        <taxon>Culex</taxon>
    </lineage>
</organism>
<evidence type="ECO:0000313" key="2">
    <source>
        <dbReference type="Proteomes" id="UP001562425"/>
    </source>
</evidence>
<reference evidence="1 2" key="1">
    <citation type="submission" date="2024-05" db="EMBL/GenBank/DDBJ databases">
        <title>Culex pipiens pipiens assembly and annotation.</title>
        <authorList>
            <person name="Alout H."/>
            <person name="Durand T."/>
        </authorList>
    </citation>
    <scope>NUCLEOTIDE SEQUENCE [LARGE SCALE GENOMIC DNA]</scope>
    <source>
        <strain evidence="1">HA-2024</strain>
        <tissue evidence="1">Whole body</tissue>
    </source>
</reference>
<keyword evidence="2" id="KW-1185">Reference proteome</keyword>
<name>A0ABD1D1B1_CULPP</name>
<evidence type="ECO:0000313" key="1">
    <source>
        <dbReference type="EMBL" id="KAL1387547.1"/>
    </source>
</evidence>
<gene>
    <name evidence="1" type="ORF">pipiens_012705</name>
</gene>
<accession>A0ABD1D1B1</accession>